<dbReference type="RefSeq" id="WP_323196990.1">
    <property type="nucleotide sequence ID" value="NZ_JAYGHG010000027.1"/>
</dbReference>
<feature type="chain" id="PRO_5046394310" evidence="2">
    <location>
        <begin position="19"/>
        <end position="280"/>
    </location>
</feature>
<feature type="compositionally biased region" description="Pro residues" evidence="1">
    <location>
        <begin position="121"/>
        <end position="130"/>
    </location>
</feature>
<evidence type="ECO:0000256" key="2">
    <source>
        <dbReference type="SAM" id="SignalP"/>
    </source>
</evidence>
<feature type="compositionally biased region" description="Low complexity" evidence="1">
    <location>
        <begin position="152"/>
        <end position="161"/>
    </location>
</feature>
<organism evidence="3 4">
    <name type="scientific">Nodularia harveyana UHCC-0300</name>
    <dbReference type="NCBI Taxonomy" id="2974287"/>
    <lineage>
        <taxon>Bacteria</taxon>
        <taxon>Bacillati</taxon>
        <taxon>Cyanobacteriota</taxon>
        <taxon>Cyanophyceae</taxon>
        <taxon>Nostocales</taxon>
        <taxon>Nodulariaceae</taxon>
        <taxon>Nodularia</taxon>
    </lineage>
</organism>
<feature type="region of interest" description="Disordered" evidence="1">
    <location>
        <begin position="27"/>
        <end position="64"/>
    </location>
</feature>
<proteinExistence type="predicted"/>
<name>A0ABU5UGN6_9CYAN</name>
<sequence>MDKNFPIVFVAFSMLAIAGCTIGDPPDVANPNPTPNPAVTPPVAESTPEAEPFSTPVVTQPTTSVTASLIQPTNSIERERIVSKGRDDPFAGIVEQTPLPPIVPINNGRNIVAPAGLPRIPILPTPPTQPTPSATRPNPSNPRANTPPVASNPPKTTATKPNPRPDSVLPEVMPGVLPESSLEAVLPPPPQPELAEGVMVTGVVLIGQTAQAIIKVPNEETSRHVQAGQRLGSGLLIKRIEMNEGSNPIVILEQYGIEVARMVGEQPINAASSDNTVEAS</sequence>
<reference evidence="3 4" key="1">
    <citation type="submission" date="2023-12" db="EMBL/GenBank/DDBJ databases">
        <title>Baltic Sea Cyanobacteria.</title>
        <authorList>
            <person name="Delbaje E."/>
            <person name="Fewer D.P."/>
            <person name="Shishido T.K."/>
        </authorList>
    </citation>
    <scope>NUCLEOTIDE SEQUENCE [LARGE SCALE GENOMIC DNA]</scope>
    <source>
        <strain evidence="3 4">UHCC-0300</strain>
    </source>
</reference>
<comment type="caution">
    <text evidence="3">The sequence shown here is derived from an EMBL/GenBank/DDBJ whole genome shotgun (WGS) entry which is preliminary data.</text>
</comment>
<feature type="region of interest" description="Disordered" evidence="1">
    <location>
        <begin position="120"/>
        <end position="173"/>
    </location>
</feature>
<protein>
    <submittedName>
        <fullName evidence="3">Uncharacterized protein</fullName>
    </submittedName>
</protein>
<evidence type="ECO:0000256" key="1">
    <source>
        <dbReference type="SAM" id="MobiDB-lite"/>
    </source>
</evidence>
<feature type="compositionally biased region" description="Low complexity" evidence="1">
    <location>
        <begin position="52"/>
        <end position="64"/>
    </location>
</feature>
<accession>A0ABU5UGN6</accession>
<keyword evidence="2" id="KW-0732">Signal</keyword>
<evidence type="ECO:0000313" key="3">
    <source>
        <dbReference type="EMBL" id="MEA5582677.1"/>
    </source>
</evidence>
<dbReference type="Proteomes" id="UP001302120">
    <property type="component" value="Unassembled WGS sequence"/>
</dbReference>
<evidence type="ECO:0000313" key="4">
    <source>
        <dbReference type="Proteomes" id="UP001302120"/>
    </source>
</evidence>
<dbReference type="EMBL" id="JAYGHG010000027">
    <property type="protein sequence ID" value="MEA5582677.1"/>
    <property type="molecule type" value="Genomic_DNA"/>
</dbReference>
<dbReference type="PROSITE" id="PS51257">
    <property type="entry name" value="PROKAR_LIPOPROTEIN"/>
    <property type="match status" value="1"/>
</dbReference>
<gene>
    <name evidence="3" type="ORF">VB620_15160</name>
</gene>
<keyword evidence="4" id="KW-1185">Reference proteome</keyword>
<feature type="signal peptide" evidence="2">
    <location>
        <begin position="1"/>
        <end position="18"/>
    </location>
</feature>